<name>A0A0C3CZW5_OIDMZ</name>
<dbReference type="GO" id="GO:0000978">
    <property type="term" value="F:RNA polymerase II cis-regulatory region sequence-specific DNA binding"/>
    <property type="evidence" value="ECO:0007669"/>
    <property type="project" value="TreeGrafter"/>
</dbReference>
<feature type="domain" description="Xylanolytic transcriptional activator regulatory" evidence="8">
    <location>
        <begin position="226"/>
        <end position="300"/>
    </location>
</feature>
<evidence type="ECO:0000256" key="2">
    <source>
        <dbReference type="ARBA" id="ARBA00022833"/>
    </source>
</evidence>
<evidence type="ECO:0000313" key="9">
    <source>
        <dbReference type="EMBL" id="KIN04569.1"/>
    </source>
</evidence>
<gene>
    <name evidence="9" type="ORF">OIDMADRAFT_156663</name>
</gene>
<dbReference type="InParanoid" id="A0A0C3CZW5"/>
<keyword evidence="3" id="KW-0805">Transcription regulation</keyword>
<dbReference type="FunCoup" id="A0A0C3CZW5">
    <property type="interactions" value="1400"/>
</dbReference>
<dbReference type="CDD" id="cd12148">
    <property type="entry name" value="fungal_TF_MHR"/>
    <property type="match status" value="1"/>
</dbReference>
<keyword evidence="1" id="KW-0479">Metal-binding</keyword>
<evidence type="ECO:0000256" key="3">
    <source>
        <dbReference type="ARBA" id="ARBA00023015"/>
    </source>
</evidence>
<protein>
    <recommendedName>
        <fullName evidence="8">Xylanolytic transcriptional activator regulatory domain-containing protein</fullName>
    </recommendedName>
</protein>
<accession>A0A0C3CZW5</accession>
<dbReference type="Pfam" id="PF04082">
    <property type="entry name" value="Fungal_trans"/>
    <property type="match status" value="1"/>
</dbReference>
<evidence type="ECO:0000256" key="5">
    <source>
        <dbReference type="ARBA" id="ARBA00023163"/>
    </source>
</evidence>
<dbReference type="InterPro" id="IPR051430">
    <property type="entry name" value="Fungal_TF_Env_Response"/>
</dbReference>
<evidence type="ECO:0000313" key="10">
    <source>
        <dbReference type="Proteomes" id="UP000054321"/>
    </source>
</evidence>
<keyword evidence="4" id="KW-0238">DNA-binding</keyword>
<dbReference type="SMART" id="SM00906">
    <property type="entry name" value="Fungal_trans"/>
    <property type="match status" value="1"/>
</dbReference>
<dbReference type="OrthoDB" id="4337792at2759"/>
<dbReference type="GO" id="GO:0008270">
    <property type="term" value="F:zinc ion binding"/>
    <property type="evidence" value="ECO:0007669"/>
    <property type="project" value="InterPro"/>
</dbReference>
<dbReference type="PANTHER" id="PTHR31944:SF129">
    <property type="entry name" value="ASPYRIDONES CLUSTER REGULATOR APDR-RELATED"/>
    <property type="match status" value="1"/>
</dbReference>
<dbReference type="GO" id="GO:0005634">
    <property type="term" value="C:nucleus"/>
    <property type="evidence" value="ECO:0007669"/>
    <property type="project" value="TreeGrafter"/>
</dbReference>
<evidence type="ECO:0000256" key="4">
    <source>
        <dbReference type="ARBA" id="ARBA00023125"/>
    </source>
</evidence>
<sequence length="621" mass="70447">MGINFSTFKDVIIQDGDTRNVLRTKVFKNTSSNPIQDLKGTLCKTRFYGQSHWMFALKQVHKDGNTMADDASKDVREALEKCKRMARAAKAERPIKWHMNPNFKDYIPRREIADKLVNLYLRTCESVYRILHIPSFKEEYAEYWYDPSSANTTTAVKMLLVMAIGTCFYQDEGNEDLRSMAQQWVYSAQSWTAAPFEKGRLNISGIQINCLLVLARETNAVGGDLIWTASGTLLRTAFSMGFHRDPKHFPKVPLFVAEMRRRISATVFEMAIQTALDAGMPPLITADDFDTEPPANIDDEELTEGMQVMPRSKPVGIYTRTSIQILLIKSQRMRLRIVQILNNFQCGPSYDEVLHLDQEVTQACNDASRVLKAYSRAHPRPTELQRILLDILVRRSLLHIHIPFFVQSKVDPRYYFSRKVCLETALAIFFHSGAEDLPPSHDFRIVDDYTRLKLVGGGIFKDVVLHAATIITLELIFQLEEDVRSGLPPSIQRKASREPLYEAVQDIITLTSDRIREGENNAKGHLFLSAAAAQIHAMTNGIPPEEVIPEAAKQSAAHCLELLRARTKMPPVTPESDLGTNVSSSGESMEEPDYGFNVFMPDVNMEFEIPESWVFTGWEMN</sequence>
<dbReference type="InterPro" id="IPR007219">
    <property type="entry name" value="XnlR_reg_dom"/>
</dbReference>
<dbReference type="EMBL" id="KN832872">
    <property type="protein sequence ID" value="KIN04569.1"/>
    <property type="molecule type" value="Genomic_DNA"/>
</dbReference>
<organism evidence="9 10">
    <name type="scientific">Oidiodendron maius (strain Zn)</name>
    <dbReference type="NCBI Taxonomy" id="913774"/>
    <lineage>
        <taxon>Eukaryota</taxon>
        <taxon>Fungi</taxon>
        <taxon>Dikarya</taxon>
        <taxon>Ascomycota</taxon>
        <taxon>Pezizomycotina</taxon>
        <taxon>Leotiomycetes</taxon>
        <taxon>Leotiomycetes incertae sedis</taxon>
        <taxon>Myxotrichaceae</taxon>
        <taxon>Oidiodendron</taxon>
    </lineage>
</organism>
<proteinExistence type="predicted"/>
<dbReference type="HOGENOM" id="CLU_007091_3_2_1"/>
<keyword evidence="10" id="KW-1185">Reference proteome</keyword>
<dbReference type="AlphaFoldDB" id="A0A0C3CZW5"/>
<reference evidence="10" key="2">
    <citation type="submission" date="2015-01" db="EMBL/GenBank/DDBJ databases">
        <title>Evolutionary Origins and Diversification of the Mycorrhizal Mutualists.</title>
        <authorList>
            <consortium name="DOE Joint Genome Institute"/>
            <consortium name="Mycorrhizal Genomics Consortium"/>
            <person name="Kohler A."/>
            <person name="Kuo A."/>
            <person name="Nagy L.G."/>
            <person name="Floudas D."/>
            <person name="Copeland A."/>
            <person name="Barry K.W."/>
            <person name="Cichocki N."/>
            <person name="Veneault-Fourrey C."/>
            <person name="LaButti K."/>
            <person name="Lindquist E.A."/>
            <person name="Lipzen A."/>
            <person name="Lundell T."/>
            <person name="Morin E."/>
            <person name="Murat C."/>
            <person name="Riley R."/>
            <person name="Ohm R."/>
            <person name="Sun H."/>
            <person name="Tunlid A."/>
            <person name="Henrissat B."/>
            <person name="Grigoriev I.V."/>
            <person name="Hibbett D.S."/>
            <person name="Martin F."/>
        </authorList>
    </citation>
    <scope>NUCLEOTIDE SEQUENCE [LARGE SCALE GENOMIC DNA]</scope>
    <source>
        <strain evidence="10">Zn</strain>
    </source>
</reference>
<reference evidence="9 10" key="1">
    <citation type="submission" date="2014-04" db="EMBL/GenBank/DDBJ databases">
        <authorList>
            <consortium name="DOE Joint Genome Institute"/>
            <person name="Kuo A."/>
            <person name="Martino E."/>
            <person name="Perotto S."/>
            <person name="Kohler A."/>
            <person name="Nagy L.G."/>
            <person name="Floudas D."/>
            <person name="Copeland A."/>
            <person name="Barry K.W."/>
            <person name="Cichocki N."/>
            <person name="Veneault-Fourrey C."/>
            <person name="LaButti K."/>
            <person name="Lindquist E.A."/>
            <person name="Lipzen A."/>
            <person name="Lundell T."/>
            <person name="Morin E."/>
            <person name="Murat C."/>
            <person name="Sun H."/>
            <person name="Tunlid A."/>
            <person name="Henrissat B."/>
            <person name="Grigoriev I.V."/>
            <person name="Hibbett D.S."/>
            <person name="Martin F."/>
            <person name="Nordberg H.P."/>
            <person name="Cantor M.N."/>
            <person name="Hua S.X."/>
        </authorList>
    </citation>
    <scope>NUCLEOTIDE SEQUENCE [LARGE SCALE GENOMIC DNA]</scope>
    <source>
        <strain evidence="9 10">Zn</strain>
    </source>
</reference>
<dbReference type="Proteomes" id="UP000054321">
    <property type="component" value="Unassembled WGS sequence"/>
</dbReference>
<dbReference type="PANTHER" id="PTHR31944">
    <property type="entry name" value="HEME-RESPONSIVE ZINC FINGER TRANSCRIPTION FACTOR HAP1"/>
    <property type="match status" value="1"/>
</dbReference>
<keyword evidence="2" id="KW-0862">Zinc</keyword>
<keyword evidence="6" id="KW-0539">Nucleus</keyword>
<dbReference type="GO" id="GO:0006351">
    <property type="term" value="P:DNA-templated transcription"/>
    <property type="evidence" value="ECO:0007669"/>
    <property type="project" value="InterPro"/>
</dbReference>
<evidence type="ECO:0000256" key="6">
    <source>
        <dbReference type="ARBA" id="ARBA00023242"/>
    </source>
</evidence>
<dbReference type="GO" id="GO:0001228">
    <property type="term" value="F:DNA-binding transcription activator activity, RNA polymerase II-specific"/>
    <property type="evidence" value="ECO:0007669"/>
    <property type="project" value="TreeGrafter"/>
</dbReference>
<feature type="region of interest" description="Disordered" evidence="7">
    <location>
        <begin position="570"/>
        <end position="589"/>
    </location>
</feature>
<evidence type="ECO:0000256" key="1">
    <source>
        <dbReference type="ARBA" id="ARBA00022723"/>
    </source>
</evidence>
<evidence type="ECO:0000259" key="8">
    <source>
        <dbReference type="SMART" id="SM00906"/>
    </source>
</evidence>
<evidence type="ECO:0000256" key="7">
    <source>
        <dbReference type="SAM" id="MobiDB-lite"/>
    </source>
</evidence>
<feature type="compositionally biased region" description="Polar residues" evidence="7">
    <location>
        <begin position="578"/>
        <end position="587"/>
    </location>
</feature>
<keyword evidence="5" id="KW-0804">Transcription</keyword>